<keyword evidence="1" id="KW-1133">Transmembrane helix</keyword>
<feature type="transmembrane region" description="Helical" evidence="1">
    <location>
        <begin position="112"/>
        <end position="134"/>
    </location>
</feature>
<organism evidence="2">
    <name type="scientific">marine sediment metagenome</name>
    <dbReference type="NCBI Taxonomy" id="412755"/>
    <lineage>
        <taxon>unclassified sequences</taxon>
        <taxon>metagenomes</taxon>
        <taxon>ecological metagenomes</taxon>
    </lineage>
</organism>
<dbReference type="AlphaFoldDB" id="A0A0F9QBN6"/>
<feature type="transmembrane region" description="Helical" evidence="1">
    <location>
        <begin position="7"/>
        <end position="28"/>
    </location>
</feature>
<protein>
    <submittedName>
        <fullName evidence="2">Uncharacterized protein</fullName>
    </submittedName>
</protein>
<feature type="transmembrane region" description="Helical" evidence="1">
    <location>
        <begin position="40"/>
        <end position="60"/>
    </location>
</feature>
<evidence type="ECO:0000256" key="1">
    <source>
        <dbReference type="SAM" id="Phobius"/>
    </source>
</evidence>
<gene>
    <name evidence="2" type="ORF">LCGC14_0723810</name>
</gene>
<proteinExistence type="predicted"/>
<reference evidence="2" key="1">
    <citation type="journal article" date="2015" name="Nature">
        <title>Complex archaea that bridge the gap between prokaryotes and eukaryotes.</title>
        <authorList>
            <person name="Spang A."/>
            <person name="Saw J.H."/>
            <person name="Jorgensen S.L."/>
            <person name="Zaremba-Niedzwiedzka K."/>
            <person name="Martijn J."/>
            <person name="Lind A.E."/>
            <person name="van Eijk R."/>
            <person name="Schleper C."/>
            <person name="Guy L."/>
            <person name="Ettema T.J."/>
        </authorList>
    </citation>
    <scope>NUCLEOTIDE SEQUENCE</scope>
</reference>
<keyword evidence="1" id="KW-0812">Transmembrane</keyword>
<name>A0A0F9QBN6_9ZZZZ</name>
<feature type="transmembrane region" description="Helical" evidence="1">
    <location>
        <begin position="80"/>
        <end position="100"/>
    </location>
</feature>
<sequence>MSKIGLSVSMIGGILFFILTYIFARWYYSLWKLDTESVLMFYFFLLANGGAIVGALLGFLNKSWQLGKNRKIESVKVGRILCFLAGFSLPLWLLIRYVGMKPPFFPYIFEDFFAIFYINIPELLLSIGGITGMIEWQLERRKNKFAQEEAL</sequence>
<keyword evidence="1" id="KW-0472">Membrane</keyword>
<evidence type="ECO:0000313" key="2">
    <source>
        <dbReference type="EMBL" id="KKN41385.1"/>
    </source>
</evidence>
<dbReference type="EMBL" id="LAZR01001650">
    <property type="protein sequence ID" value="KKN41385.1"/>
    <property type="molecule type" value="Genomic_DNA"/>
</dbReference>
<accession>A0A0F9QBN6</accession>
<comment type="caution">
    <text evidence="2">The sequence shown here is derived from an EMBL/GenBank/DDBJ whole genome shotgun (WGS) entry which is preliminary data.</text>
</comment>